<name>A0A8J5MP74_HOMAM</name>
<dbReference type="SMART" id="SM00674">
    <property type="entry name" value="CENPB"/>
    <property type="match status" value="1"/>
</dbReference>
<feature type="domain" description="HTH CENPB-type" evidence="4">
    <location>
        <begin position="104"/>
        <end position="175"/>
    </location>
</feature>
<sequence length="271" mass="31065">RKYVTLSVNQKLELLRKLEAGASVARVCDEGSNTPKRKHVTLSVNQKLELIRKLEASASVSRVCDEYGVKKQIVSHIRRAKDKLTAFSLKYTVDANSKSSSVGARKRMRVAKDTNLEEAVTKWFMQQRSCGNVIRGVEIQAAAANLARHMGTENFEASDGWLRRFRNRHGMCNKITHAWKKLLYNVEVEYDFEGFEARDFHRILQRAGKNYVTKDDIRNWLEDTEGDPGYQVLTEEEIADEVLVGDSRDSEDEEDDEPLPKKPKLCYTRIP</sequence>
<protein>
    <submittedName>
        <fullName evidence="5">Tigger transposable element-derived protein 7-like 38</fullName>
    </submittedName>
</protein>
<dbReference type="GO" id="GO:0003677">
    <property type="term" value="F:DNA binding"/>
    <property type="evidence" value="ECO:0007669"/>
    <property type="project" value="UniProtKB-KW"/>
</dbReference>
<dbReference type="PROSITE" id="PS51253">
    <property type="entry name" value="HTH_CENPB"/>
    <property type="match status" value="1"/>
</dbReference>
<dbReference type="InterPro" id="IPR050863">
    <property type="entry name" value="CenT-Element_Derived"/>
</dbReference>
<dbReference type="SUPFAM" id="SSF46689">
    <property type="entry name" value="Homeodomain-like"/>
    <property type="match status" value="2"/>
</dbReference>
<reference evidence="5" key="1">
    <citation type="journal article" date="2021" name="Sci. Adv.">
        <title>The American lobster genome reveals insights on longevity, neural, and immune adaptations.</title>
        <authorList>
            <person name="Polinski J.M."/>
            <person name="Zimin A.V."/>
            <person name="Clark K.F."/>
            <person name="Kohn A.B."/>
            <person name="Sadowski N."/>
            <person name="Timp W."/>
            <person name="Ptitsyn A."/>
            <person name="Khanna P."/>
            <person name="Romanova D.Y."/>
            <person name="Williams P."/>
            <person name="Greenwood S.J."/>
            <person name="Moroz L.L."/>
            <person name="Walt D.R."/>
            <person name="Bodnar A.G."/>
        </authorList>
    </citation>
    <scope>NUCLEOTIDE SEQUENCE</scope>
    <source>
        <strain evidence="5">GMGI-L3</strain>
    </source>
</reference>
<feature type="region of interest" description="Disordered" evidence="3">
    <location>
        <begin position="241"/>
        <end position="271"/>
    </location>
</feature>
<gene>
    <name evidence="5" type="primary">TIGD7-L38</name>
    <name evidence="5" type="ORF">Hamer_G011374</name>
</gene>
<evidence type="ECO:0000256" key="3">
    <source>
        <dbReference type="SAM" id="MobiDB-lite"/>
    </source>
</evidence>
<dbReference type="InterPro" id="IPR006600">
    <property type="entry name" value="HTH_CenpB_DNA-bd_dom"/>
</dbReference>
<dbReference type="GO" id="GO:0005634">
    <property type="term" value="C:nucleus"/>
    <property type="evidence" value="ECO:0007669"/>
    <property type="project" value="UniProtKB-SubCell"/>
</dbReference>
<feature type="non-terminal residue" evidence="5">
    <location>
        <position position="271"/>
    </location>
</feature>
<dbReference type="Pfam" id="PF03221">
    <property type="entry name" value="HTH_Tnp_Tc5"/>
    <property type="match status" value="1"/>
</dbReference>
<dbReference type="PANTHER" id="PTHR19303">
    <property type="entry name" value="TRANSPOSON"/>
    <property type="match status" value="1"/>
</dbReference>
<dbReference type="AlphaFoldDB" id="A0A8J5MP74"/>
<evidence type="ECO:0000313" key="5">
    <source>
        <dbReference type="EMBL" id="KAG7158706.1"/>
    </source>
</evidence>
<evidence type="ECO:0000256" key="1">
    <source>
        <dbReference type="ARBA" id="ARBA00004123"/>
    </source>
</evidence>
<dbReference type="PANTHER" id="PTHR19303:SF73">
    <property type="entry name" value="PROTEIN PDC2"/>
    <property type="match status" value="1"/>
</dbReference>
<dbReference type="Gene3D" id="1.10.10.60">
    <property type="entry name" value="Homeodomain-like"/>
    <property type="match status" value="2"/>
</dbReference>
<accession>A0A8J5MP74</accession>
<evidence type="ECO:0000256" key="2">
    <source>
        <dbReference type="ARBA" id="ARBA00023125"/>
    </source>
</evidence>
<keyword evidence="2" id="KW-0238">DNA-binding</keyword>
<dbReference type="Proteomes" id="UP000747542">
    <property type="component" value="Unassembled WGS sequence"/>
</dbReference>
<dbReference type="InterPro" id="IPR009057">
    <property type="entry name" value="Homeodomain-like_sf"/>
</dbReference>
<keyword evidence="6" id="KW-1185">Reference proteome</keyword>
<evidence type="ECO:0000259" key="4">
    <source>
        <dbReference type="PROSITE" id="PS51253"/>
    </source>
</evidence>
<proteinExistence type="predicted"/>
<evidence type="ECO:0000313" key="6">
    <source>
        <dbReference type="Proteomes" id="UP000747542"/>
    </source>
</evidence>
<dbReference type="EMBL" id="JAHLQT010034478">
    <property type="protein sequence ID" value="KAG7158706.1"/>
    <property type="molecule type" value="Genomic_DNA"/>
</dbReference>
<organism evidence="5 6">
    <name type="scientific">Homarus americanus</name>
    <name type="common">American lobster</name>
    <dbReference type="NCBI Taxonomy" id="6706"/>
    <lineage>
        <taxon>Eukaryota</taxon>
        <taxon>Metazoa</taxon>
        <taxon>Ecdysozoa</taxon>
        <taxon>Arthropoda</taxon>
        <taxon>Crustacea</taxon>
        <taxon>Multicrustacea</taxon>
        <taxon>Malacostraca</taxon>
        <taxon>Eumalacostraca</taxon>
        <taxon>Eucarida</taxon>
        <taxon>Decapoda</taxon>
        <taxon>Pleocyemata</taxon>
        <taxon>Astacidea</taxon>
        <taxon>Nephropoidea</taxon>
        <taxon>Nephropidae</taxon>
        <taxon>Homarus</taxon>
    </lineage>
</organism>
<comment type="caution">
    <text evidence="5">The sequence shown here is derived from an EMBL/GenBank/DDBJ whole genome shotgun (WGS) entry which is preliminary data.</text>
</comment>
<comment type="subcellular location">
    <subcellularLocation>
        <location evidence="1">Nucleus</location>
    </subcellularLocation>
</comment>